<accession>A0A4C1V6R8</accession>
<organism evidence="1 2">
    <name type="scientific">Eumeta variegata</name>
    <name type="common">Bagworm moth</name>
    <name type="synonym">Eumeta japonica</name>
    <dbReference type="NCBI Taxonomy" id="151549"/>
    <lineage>
        <taxon>Eukaryota</taxon>
        <taxon>Metazoa</taxon>
        <taxon>Ecdysozoa</taxon>
        <taxon>Arthropoda</taxon>
        <taxon>Hexapoda</taxon>
        <taxon>Insecta</taxon>
        <taxon>Pterygota</taxon>
        <taxon>Neoptera</taxon>
        <taxon>Endopterygota</taxon>
        <taxon>Lepidoptera</taxon>
        <taxon>Glossata</taxon>
        <taxon>Ditrysia</taxon>
        <taxon>Tineoidea</taxon>
        <taxon>Psychidae</taxon>
        <taxon>Oiketicinae</taxon>
        <taxon>Eumeta</taxon>
    </lineage>
</organism>
<proteinExistence type="predicted"/>
<reference evidence="1 2" key="1">
    <citation type="journal article" date="2019" name="Commun. Biol.">
        <title>The bagworm genome reveals a unique fibroin gene that provides high tensile strength.</title>
        <authorList>
            <person name="Kono N."/>
            <person name="Nakamura H."/>
            <person name="Ohtoshi R."/>
            <person name="Tomita M."/>
            <person name="Numata K."/>
            <person name="Arakawa K."/>
        </authorList>
    </citation>
    <scope>NUCLEOTIDE SEQUENCE [LARGE SCALE GENOMIC DNA]</scope>
</reference>
<dbReference type="Proteomes" id="UP000299102">
    <property type="component" value="Unassembled WGS sequence"/>
</dbReference>
<comment type="caution">
    <text evidence="1">The sequence shown here is derived from an EMBL/GenBank/DDBJ whole genome shotgun (WGS) entry which is preliminary data.</text>
</comment>
<dbReference type="AlphaFoldDB" id="A0A4C1V6R8"/>
<dbReference type="EMBL" id="BGZK01000281">
    <property type="protein sequence ID" value="GBP33957.1"/>
    <property type="molecule type" value="Genomic_DNA"/>
</dbReference>
<evidence type="ECO:0000313" key="2">
    <source>
        <dbReference type="Proteomes" id="UP000299102"/>
    </source>
</evidence>
<protein>
    <submittedName>
        <fullName evidence="1">Uncharacterized protein</fullName>
    </submittedName>
</protein>
<evidence type="ECO:0000313" key="1">
    <source>
        <dbReference type="EMBL" id="GBP33957.1"/>
    </source>
</evidence>
<sequence length="109" mass="12029">MQLTSAPQSNKAHTLPSFSVTLCKCYFSLIDGRFHRTAVPCLEVGLLPPPDSSSEVALCIPDFVCANLESVVPHPFVYHHDSVISRTELLSQLAVVVLHWLYRCSSGVF</sequence>
<name>A0A4C1V6R8_EUMVA</name>
<keyword evidence="2" id="KW-1185">Reference proteome</keyword>
<gene>
    <name evidence="1" type="ORF">EVAR_23304_1</name>
</gene>